<dbReference type="Pfam" id="PF03861">
    <property type="entry name" value="ANTAR"/>
    <property type="match status" value="1"/>
</dbReference>
<dbReference type="PROSITE" id="PS50921">
    <property type="entry name" value="ANTAR"/>
    <property type="match status" value="1"/>
</dbReference>
<evidence type="ECO:0000313" key="6">
    <source>
        <dbReference type="EMBL" id="MCS7477639.1"/>
    </source>
</evidence>
<dbReference type="Proteomes" id="UP001141259">
    <property type="component" value="Unassembled WGS sequence"/>
</dbReference>
<keyword evidence="4" id="KW-0804">Transcription</keyword>
<dbReference type="AlphaFoldDB" id="A0A9X2VK89"/>
<dbReference type="InterPro" id="IPR029016">
    <property type="entry name" value="GAF-like_dom_sf"/>
</dbReference>
<protein>
    <submittedName>
        <fullName evidence="6">GAF and ANTAR domain-containing protein</fullName>
    </submittedName>
</protein>
<organism evidence="6 7">
    <name type="scientific">Umezawaea endophytica</name>
    <dbReference type="NCBI Taxonomy" id="1654476"/>
    <lineage>
        <taxon>Bacteria</taxon>
        <taxon>Bacillati</taxon>
        <taxon>Actinomycetota</taxon>
        <taxon>Actinomycetes</taxon>
        <taxon>Pseudonocardiales</taxon>
        <taxon>Pseudonocardiaceae</taxon>
        <taxon>Umezawaea</taxon>
    </lineage>
</organism>
<gene>
    <name evidence="6" type="ORF">NZH93_12305</name>
</gene>
<dbReference type="RefSeq" id="WP_259623155.1">
    <property type="nucleotide sequence ID" value="NZ_JANYMP010000005.1"/>
</dbReference>
<dbReference type="PIRSF" id="PIRSF036625">
    <property type="entry name" value="GAF_ANTAR"/>
    <property type="match status" value="1"/>
</dbReference>
<reference evidence="6" key="1">
    <citation type="submission" date="2022-08" db="EMBL/GenBank/DDBJ databases">
        <authorList>
            <person name="Tistechok S."/>
            <person name="Samborskyy M."/>
            <person name="Roman I."/>
        </authorList>
    </citation>
    <scope>NUCLEOTIDE SEQUENCE</scope>
    <source>
        <strain evidence="6">DSM 103496</strain>
    </source>
</reference>
<dbReference type="Gene3D" id="3.30.450.40">
    <property type="match status" value="1"/>
</dbReference>
<evidence type="ECO:0000259" key="5">
    <source>
        <dbReference type="PROSITE" id="PS50921"/>
    </source>
</evidence>
<comment type="caution">
    <text evidence="6">The sequence shown here is derived from an EMBL/GenBank/DDBJ whole genome shotgun (WGS) entry which is preliminary data.</text>
</comment>
<dbReference type="InterPro" id="IPR036388">
    <property type="entry name" value="WH-like_DNA-bd_sf"/>
</dbReference>
<feature type="domain" description="ANTAR" evidence="5">
    <location>
        <begin position="163"/>
        <end position="224"/>
    </location>
</feature>
<dbReference type="InterPro" id="IPR005561">
    <property type="entry name" value="ANTAR"/>
</dbReference>
<name>A0A9X2VK89_9PSEU</name>
<dbReference type="SMART" id="SM01012">
    <property type="entry name" value="ANTAR"/>
    <property type="match status" value="1"/>
</dbReference>
<dbReference type="GO" id="GO:0016301">
    <property type="term" value="F:kinase activity"/>
    <property type="evidence" value="ECO:0007669"/>
    <property type="project" value="UniProtKB-KW"/>
</dbReference>
<dbReference type="GO" id="GO:0003723">
    <property type="term" value="F:RNA binding"/>
    <property type="evidence" value="ECO:0007669"/>
    <property type="project" value="InterPro"/>
</dbReference>
<accession>A0A9X2VK89</accession>
<dbReference type="Pfam" id="PF13185">
    <property type="entry name" value="GAF_2"/>
    <property type="match status" value="1"/>
</dbReference>
<keyword evidence="7" id="KW-1185">Reference proteome</keyword>
<keyword evidence="1" id="KW-0808">Transferase</keyword>
<dbReference type="SMART" id="SM00065">
    <property type="entry name" value="GAF"/>
    <property type="match status" value="1"/>
</dbReference>
<dbReference type="InterPro" id="IPR003018">
    <property type="entry name" value="GAF"/>
</dbReference>
<evidence type="ECO:0000313" key="7">
    <source>
        <dbReference type="Proteomes" id="UP001141259"/>
    </source>
</evidence>
<evidence type="ECO:0000256" key="2">
    <source>
        <dbReference type="ARBA" id="ARBA00022777"/>
    </source>
</evidence>
<dbReference type="EMBL" id="JANYMP010000005">
    <property type="protein sequence ID" value="MCS7477639.1"/>
    <property type="molecule type" value="Genomic_DNA"/>
</dbReference>
<dbReference type="InterPro" id="IPR011006">
    <property type="entry name" value="CheY-like_superfamily"/>
</dbReference>
<dbReference type="SUPFAM" id="SSF55781">
    <property type="entry name" value="GAF domain-like"/>
    <property type="match status" value="1"/>
</dbReference>
<dbReference type="Gene3D" id="1.10.10.10">
    <property type="entry name" value="Winged helix-like DNA-binding domain superfamily/Winged helix DNA-binding domain"/>
    <property type="match status" value="1"/>
</dbReference>
<dbReference type="InterPro" id="IPR012074">
    <property type="entry name" value="GAF_ANTAR"/>
</dbReference>
<keyword evidence="2" id="KW-0418">Kinase</keyword>
<evidence type="ECO:0000256" key="4">
    <source>
        <dbReference type="ARBA" id="ARBA00023163"/>
    </source>
</evidence>
<sequence>MEQNLPLADVLAVVFARTSGSPLSQETVDTAAEIIAKSAGAGVSLMDGTGRGVTTAASGPVVGQADRLQYELGEGPCLRAAAHRVVVRIDDMTTETRWPRWCERASRLGMRASLSVPLVVGERCLGAVKVYAVEPGAFGDREERVVGLFAEQAAVLLDGTKSSDDTWRFGERLTAAMRDRDAVATAKGILMERDHVDEHTAYAQLVHLSERDGKPLRDVASSLLRTSHAEDREVDVVDR</sequence>
<keyword evidence="3" id="KW-0805">Transcription regulation</keyword>
<evidence type="ECO:0000256" key="1">
    <source>
        <dbReference type="ARBA" id="ARBA00022679"/>
    </source>
</evidence>
<evidence type="ECO:0000256" key="3">
    <source>
        <dbReference type="ARBA" id="ARBA00023015"/>
    </source>
</evidence>
<proteinExistence type="predicted"/>
<dbReference type="SUPFAM" id="SSF52172">
    <property type="entry name" value="CheY-like"/>
    <property type="match status" value="1"/>
</dbReference>